<dbReference type="EMBL" id="VIWU01000001">
    <property type="protein sequence ID" value="TWF75936.1"/>
    <property type="molecule type" value="Genomic_DNA"/>
</dbReference>
<dbReference type="InterPro" id="IPR013482">
    <property type="entry name" value="Molybde_CF_guanTrfase"/>
</dbReference>
<dbReference type="GO" id="GO:0016779">
    <property type="term" value="F:nucleotidyltransferase activity"/>
    <property type="evidence" value="ECO:0007669"/>
    <property type="project" value="UniProtKB-ARBA"/>
</dbReference>
<dbReference type="InterPro" id="IPR029044">
    <property type="entry name" value="Nucleotide-diphossugar_trans"/>
</dbReference>
<evidence type="ECO:0000256" key="6">
    <source>
        <dbReference type="ARBA" id="ARBA00023134"/>
    </source>
</evidence>
<evidence type="ECO:0000256" key="3">
    <source>
        <dbReference type="ARBA" id="ARBA00022723"/>
    </source>
</evidence>
<dbReference type="PANTHER" id="PTHR19136">
    <property type="entry name" value="MOLYBDENUM COFACTOR GUANYLYLTRANSFERASE"/>
    <property type="match status" value="1"/>
</dbReference>
<dbReference type="PANTHER" id="PTHR19136:SF81">
    <property type="entry name" value="MOLYBDENUM COFACTOR GUANYLYLTRANSFERASE"/>
    <property type="match status" value="1"/>
</dbReference>
<reference evidence="9 10" key="1">
    <citation type="submission" date="2019-06" db="EMBL/GenBank/DDBJ databases">
        <title>Sequencing the genomes of 1000 actinobacteria strains.</title>
        <authorList>
            <person name="Klenk H.-P."/>
        </authorList>
    </citation>
    <scope>NUCLEOTIDE SEQUENCE [LARGE SCALE GENOMIC DNA]</scope>
    <source>
        <strain evidence="9 10">DSM 45671</strain>
    </source>
</reference>
<dbReference type="InterPro" id="IPR025877">
    <property type="entry name" value="MobA-like_NTP_Trfase"/>
</dbReference>
<keyword evidence="6" id="KW-0342">GTP-binding</keyword>
<dbReference type="AlphaFoldDB" id="A0A561SM80"/>
<evidence type="ECO:0000256" key="7">
    <source>
        <dbReference type="ARBA" id="ARBA00023150"/>
    </source>
</evidence>
<dbReference type="GO" id="GO:0006777">
    <property type="term" value="P:Mo-molybdopterin cofactor biosynthetic process"/>
    <property type="evidence" value="ECO:0007669"/>
    <property type="project" value="UniProtKB-KW"/>
</dbReference>
<accession>A0A561SM80</accession>
<keyword evidence="10" id="KW-1185">Reference proteome</keyword>
<keyword evidence="7" id="KW-0501">Molybdenum cofactor biosynthesis</keyword>
<keyword evidence="3" id="KW-0479">Metal-binding</keyword>
<dbReference type="Pfam" id="PF12804">
    <property type="entry name" value="NTP_transf_3"/>
    <property type="match status" value="1"/>
</dbReference>
<evidence type="ECO:0000256" key="1">
    <source>
        <dbReference type="ARBA" id="ARBA00022490"/>
    </source>
</evidence>
<evidence type="ECO:0000256" key="4">
    <source>
        <dbReference type="ARBA" id="ARBA00022741"/>
    </source>
</evidence>
<name>A0A561SM80_9PSEU</name>
<keyword evidence="2" id="KW-0808">Transferase</keyword>
<proteinExistence type="predicted"/>
<dbReference type="Proteomes" id="UP000321261">
    <property type="component" value="Unassembled WGS sequence"/>
</dbReference>
<protein>
    <submittedName>
        <fullName evidence="9">Molybdopterin-guanine dinucleotide biosynthesis protein A</fullName>
    </submittedName>
</protein>
<dbReference type="SUPFAM" id="SSF53448">
    <property type="entry name" value="Nucleotide-diphospho-sugar transferases"/>
    <property type="match status" value="1"/>
</dbReference>
<keyword evidence="4" id="KW-0547">Nucleotide-binding</keyword>
<dbReference type="CDD" id="cd02503">
    <property type="entry name" value="MobA"/>
    <property type="match status" value="1"/>
</dbReference>
<evidence type="ECO:0000313" key="10">
    <source>
        <dbReference type="Proteomes" id="UP000321261"/>
    </source>
</evidence>
<evidence type="ECO:0000256" key="2">
    <source>
        <dbReference type="ARBA" id="ARBA00022679"/>
    </source>
</evidence>
<evidence type="ECO:0000256" key="5">
    <source>
        <dbReference type="ARBA" id="ARBA00022842"/>
    </source>
</evidence>
<evidence type="ECO:0000259" key="8">
    <source>
        <dbReference type="Pfam" id="PF12804"/>
    </source>
</evidence>
<keyword evidence="1" id="KW-0963">Cytoplasm</keyword>
<dbReference type="GO" id="GO:0046872">
    <property type="term" value="F:metal ion binding"/>
    <property type="evidence" value="ECO:0007669"/>
    <property type="project" value="UniProtKB-KW"/>
</dbReference>
<sequence length="263" mass="27628">MGTAKATLEWHGSTLLRRTAGVLARSVDGPVVVVRAPAQPLPPLPGDVEFVDDPVEGLGPVQGIAAGLAAVGERADAAFVCSTDLPFLHPAYILRVIDLLDGDAVLPYARGHRQPLATAYSTKLAPVLAEMADDRQLKLGQLFERCRTRRTDDAELLADPRLRHLDPDLDSVVNVNEPAEYRAARDRPAPEVVVQRFGALARRGGPAPGAVRAATLGSAAAAVGLELDRHVVAALNGDQITRDPETPLVAGDSVAFLSADAGG</sequence>
<dbReference type="GO" id="GO:0005525">
    <property type="term" value="F:GTP binding"/>
    <property type="evidence" value="ECO:0007669"/>
    <property type="project" value="UniProtKB-KW"/>
</dbReference>
<comment type="caution">
    <text evidence="9">The sequence shown here is derived from an EMBL/GenBank/DDBJ whole genome shotgun (WGS) entry which is preliminary data.</text>
</comment>
<keyword evidence="5" id="KW-0460">Magnesium</keyword>
<dbReference type="OrthoDB" id="4735656at2"/>
<dbReference type="Gene3D" id="3.90.550.10">
    <property type="entry name" value="Spore Coat Polysaccharide Biosynthesis Protein SpsA, Chain A"/>
    <property type="match status" value="1"/>
</dbReference>
<evidence type="ECO:0000313" key="9">
    <source>
        <dbReference type="EMBL" id="TWF75936.1"/>
    </source>
</evidence>
<gene>
    <name evidence="9" type="ORF">FHX44_111823</name>
</gene>
<organism evidence="9 10">
    <name type="scientific">Pseudonocardia hierapolitana</name>
    <dbReference type="NCBI Taxonomy" id="1128676"/>
    <lineage>
        <taxon>Bacteria</taxon>
        <taxon>Bacillati</taxon>
        <taxon>Actinomycetota</taxon>
        <taxon>Actinomycetes</taxon>
        <taxon>Pseudonocardiales</taxon>
        <taxon>Pseudonocardiaceae</taxon>
        <taxon>Pseudonocardia</taxon>
    </lineage>
</organism>
<feature type="domain" description="MobA-like NTP transferase" evidence="8">
    <location>
        <begin position="1"/>
        <end position="137"/>
    </location>
</feature>